<proteinExistence type="predicted"/>
<dbReference type="PROSITE" id="PS51767">
    <property type="entry name" value="PEPTIDASE_A1"/>
    <property type="match status" value="1"/>
</dbReference>
<evidence type="ECO:0000313" key="3">
    <source>
        <dbReference type="Proteomes" id="UP000270094"/>
    </source>
</evidence>
<dbReference type="SUPFAM" id="SSF50630">
    <property type="entry name" value="Acid proteases"/>
    <property type="match status" value="1"/>
</dbReference>
<dbReference type="OrthoDB" id="5858360at2759"/>
<accession>A0A3P7JCA2</accession>
<dbReference type="Pfam" id="PF00026">
    <property type="entry name" value="Asp"/>
    <property type="match status" value="1"/>
</dbReference>
<dbReference type="InterPro" id="IPR021109">
    <property type="entry name" value="Peptidase_aspartic_dom_sf"/>
</dbReference>
<dbReference type="AlphaFoldDB" id="A0A3P7JCA2"/>
<feature type="domain" description="Peptidase A1" evidence="1">
    <location>
        <begin position="3"/>
        <end position="56"/>
    </location>
</feature>
<evidence type="ECO:0000313" key="2">
    <source>
        <dbReference type="EMBL" id="VDM83221.1"/>
    </source>
</evidence>
<dbReference type="InterPro" id="IPR033121">
    <property type="entry name" value="PEPTIDASE_A1"/>
</dbReference>
<dbReference type="Proteomes" id="UP000270094">
    <property type="component" value="Unassembled WGS sequence"/>
</dbReference>
<reference evidence="2 3" key="1">
    <citation type="submission" date="2018-11" db="EMBL/GenBank/DDBJ databases">
        <authorList>
            <consortium name="Pathogen Informatics"/>
        </authorList>
    </citation>
    <scope>NUCLEOTIDE SEQUENCE [LARGE SCALE GENOMIC DNA]</scope>
</reference>
<protein>
    <recommendedName>
        <fullName evidence="1">Peptidase A1 domain-containing protein</fullName>
    </recommendedName>
</protein>
<dbReference type="EMBL" id="UYYB01121790">
    <property type="protein sequence ID" value="VDM83221.1"/>
    <property type="molecule type" value="Genomic_DNA"/>
</dbReference>
<evidence type="ECO:0000259" key="1">
    <source>
        <dbReference type="PROSITE" id="PS51767"/>
    </source>
</evidence>
<gene>
    <name evidence="2" type="ORF">SVUK_LOCUS18219</name>
</gene>
<keyword evidence="3" id="KW-1185">Reference proteome</keyword>
<name>A0A3P7JCA2_STRVU</name>
<dbReference type="Gene3D" id="2.40.70.10">
    <property type="entry name" value="Acid Proteases"/>
    <property type="match status" value="1"/>
</dbReference>
<organism evidence="2 3">
    <name type="scientific">Strongylus vulgaris</name>
    <name type="common">Blood worm</name>
    <dbReference type="NCBI Taxonomy" id="40348"/>
    <lineage>
        <taxon>Eukaryota</taxon>
        <taxon>Metazoa</taxon>
        <taxon>Ecdysozoa</taxon>
        <taxon>Nematoda</taxon>
        <taxon>Chromadorea</taxon>
        <taxon>Rhabditida</taxon>
        <taxon>Rhabditina</taxon>
        <taxon>Rhabditomorpha</taxon>
        <taxon>Strongyloidea</taxon>
        <taxon>Strongylidae</taxon>
        <taxon>Strongylus</taxon>
    </lineage>
</organism>
<sequence length="56" mass="6014">MEYVAKITIGTPPQTLRVALDTGLADTWVVDYTCAANKPVACDISVCDEGLLVDTR</sequence>